<keyword evidence="6" id="KW-0645">Protease</keyword>
<dbReference type="OrthoDB" id="9803993at2"/>
<dbReference type="InterPro" id="IPR052170">
    <property type="entry name" value="M29_Exopeptidase"/>
</dbReference>
<reference evidence="11" key="1">
    <citation type="submission" date="2018-08" db="EMBL/GenBank/DDBJ databases">
        <authorList>
            <person name="Grouzdev D.S."/>
            <person name="Krutkina M.S."/>
        </authorList>
    </citation>
    <scope>NUCLEOTIDE SEQUENCE [LARGE SCALE GENOMIC DNA]</scope>
    <source>
        <strain evidence="11">4-11</strain>
    </source>
</reference>
<keyword evidence="9" id="KW-0482">Metalloprotease</keyword>
<dbReference type="SUPFAM" id="SSF144052">
    <property type="entry name" value="Thermophilic metalloprotease-like"/>
    <property type="match status" value="1"/>
</dbReference>
<dbReference type="GO" id="GO:0004177">
    <property type="term" value="F:aminopeptidase activity"/>
    <property type="evidence" value="ECO:0007669"/>
    <property type="project" value="UniProtKB-KW"/>
</dbReference>
<evidence type="ECO:0000313" key="11">
    <source>
        <dbReference type="Proteomes" id="UP000264002"/>
    </source>
</evidence>
<dbReference type="GO" id="GO:0008237">
    <property type="term" value="F:metallopeptidase activity"/>
    <property type="evidence" value="ECO:0007669"/>
    <property type="project" value="UniProtKB-KW"/>
</dbReference>
<proteinExistence type="inferred from homology"/>
<keyword evidence="5 10" id="KW-0031">Aminopeptidase</keyword>
<organism evidence="10 11">
    <name type="scientific">Sphaerochaeta halotolerans</name>
    <dbReference type="NCBI Taxonomy" id="2293840"/>
    <lineage>
        <taxon>Bacteria</taxon>
        <taxon>Pseudomonadati</taxon>
        <taxon>Spirochaetota</taxon>
        <taxon>Spirochaetia</taxon>
        <taxon>Spirochaetales</taxon>
        <taxon>Sphaerochaetaceae</taxon>
        <taxon>Sphaerochaeta</taxon>
    </lineage>
</organism>
<comment type="cofactor">
    <cofactor evidence="2">
        <name>Mg(2+)</name>
        <dbReference type="ChEBI" id="CHEBI:18420"/>
    </cofactor>
</comment>
<comment type="similarity">
    <text evidence="4">Belongs to the peptidase M29 family.</text>
</comment>
<dbReference type="PANTHER" id="PTHR34448">
    <property type="entry name" value="AMINOPEPTIDASE"/>
    <property type="match status" value="1"/>
</dbReference>
<sequence>MNQQEIERYADLIIRGGINLQSGKGVVITTGPGTYYFARELSKSAYRHGASYVQVMLDDLDVLASRLEHQDEDALKFNPHFLKAFDYEFVSEGWSNIRIDSTEERLDHAPLDGRKNQILGKAKRQFSEAKTKKLMRHQLPWCVCVAPGPLWAKQVLGDGATTDDLMKVLKPILLLDADDPLQAWKEKASLLQKRQDYLNELGIDTLHYQSSKSDLTIGFTERARFTGGSETLPDGRAFFANLPTEEIFTTPDNLRAEGYITTTKPVEVLNTTTEEVRFVFKDGKVVDYQAKKGQDALDKFFAIDKGTRRLGEVALVDETSPIAKSNLIFNSILLDENASCHLALGEGYPTALKDGASLDTKEQLQEAHCNTSLMHVDFMVGSQDMKITAHTRDGRQIVIMEDGVFTF</sequence>
<evidence type="ECO:0000256" key="5">
    <source>
        <dbReference type="ARBA" id="ARBA00022438"/>
    </source>
</evidence>
<evidence type="ECO:0000256" key="1">
    <source>
        <dbReference type="ARBA" id="ARBA00001941"/>
    </source>
</evidence>
<dbReference type="InterPro" id="IPR035097">
    <property type="entry name" value="M29_N-terminal"/>
</dbReference>
<evidence type="ECO:0000256" key="2">
    <source>
        <dbReference type="ARBA" id="ARBA00001946"/>
    </source>
</evidence>
<accession>A0A372MFG5</accession>
<evidence type="ECO:0000256" key="8">
    <source>
        <dbReference type="ARBA" id="ARBA00022801"/>
    </source>
</evidence>
<evidence type="ECO:0000256" key="9">
    <source>
        <dbReference type="ARBA" id="ARBA00023049"/>
    </source>
</evidence>
<reference evidence="10 11" key="2">
    <citation type="submission" date="2018-09" db="EMBL/GenBank/DDBJ databases">
        <title>Genome of Sphaerochaeta halotolerans strain 4-11.</title>
        <authorList>
            <person name="Nazina T.N."/>
            <person name="Sokolova D.S."/>
        </authorList>
    </citation>
    <scope>NUCLEOTIDE SEQUENCE [LARGE SCALE GENOMIC DNA]</scope>
    <source>
        <strain evidence="10 11">4-11</strain>
    </source>
</reference>
<comment type="caution">
    <text evidence="10">The sequence shown here is derived from an EMBL/GenBank/DDBJ whole genome shotgun (WGS) entry which is preliminary data.</text>
</comment>
<dbReference type="GO" id="GO:0046872">
    <property type="term" value="F:metal ion binding"/>
    <property type="evidence" value="ECO:0007669"/>
    <property type="project" value="UniProtKB-KW"/>
</dbReference>
<dbReference type="Proteomes" id="UP000264002">
    <property type="component" value="Unassembled WGS sequence"/>
</dbReference>
<protein>
    <submittedName>
        <fullName evidence="10">Aminopeptidase</fullName>
    </submittedName>
</protein>
<dbReference type="InterPro" id="IPR000787">
    <property type="entry name" value="Peptidase_M29"/>
</dbReference>
<comment type="cofactor">
    <cofactor evidence="3">
        <name>Zn(2+)</name>
        <dbReference type="ChEBI" id="CHEBI:29105"/>
    </cofactor>
</comment>
<dbReference type="AlphaFoldDB" id="A0A372MFG5"/>
<dbReference type="EMBL" id="QUWK01000015">
    <property type="protein sequence ID" value="RFU93940.1"/>
    <property type="molecule type" value="Genomic_DNA"/>
</dbReference>
<evidence type="ECO:0000313" key="10">
    <source>
        <dbReference type="EMBL" id="RFU93940.1"/>
    </source>
</evidence>
<dbReference type="PRINTS" id="PR00919">
    <property type="entry name" value="THERMOPTASE"/>
</dbReference>
<keyword evidence="8" id="KW-0378">Hydrolase</keyword>
<comment type="cofactor">
    <cofactor evidence="1">
        <name>Co(2+)</name>
        <dbReference type="ChEBI" id="CHEBI:48828"/>
    </cofactor>
</comment>
<dbReference type="Gene3D" id="3.40.1830.10">
    <property type="entry name" value="Thermophilic metalloprotease (M29)"/>
    <property type="match status" value="1"/>
</dbReference>
<evidence type="ECO:0000256" key="7">
    <source>
        <dbReference type="ARBA" id="ARBA00022723"/>
    </source>
</evidence>
<gene>
    <name evidence="10" type="ORF">DYP60_12315</name>
</gene>
<keyword evidence="7" id="KW-0479">Metal-binding</keyword>
<dbReference type="Pfam" id="PF02073">
    <property type="entry name" value="Peptidase_M29"/>
    <property type="match status" value="1"/>
</dbReference>
<evidence type="ECO:0000256" key="6">
    <source>
        <dbReference type="ARBA" id="ARBA00022670"/>
    </source>
</evidence>
<name>A0A372MFG5_9SPIR</name>
<keyword evidence="11" id="KW-1185">Reference proteome</keyword>
<evidence type="ECO:0000256" key="4">
    <source>
        <dbReference type="ARBA" id="ARBA00008236"/>
    </source>
</evidence>
<evidence type="ECO:0000256" key="3">
    <source>
        <dbReference type="ARBA" id="ARBA00001947"/>
    </source>
</evidence>
<dbReference type="RefSeq" id="WP_117331316.1">
    <property type="nucleotide sequence ID" value="NZ_QUWK01000015.1"/>
</dbReference>
<dbReference type="PANTHER" id="PTHR34448:SF3">
    <property type="entry name" value="AMINOPEPTIDASE AMPS"/>
    <property type="match status" value="1"/>
</dbReference>
<dbReference type="GO" id="GO:0006508">
    <property type="term" value="P:proteolysis"/>
    <property type="evidence" value="ECO:0007669"/>
    <property type="project" value="UniProtKB-KW"/>
</dbReference>